<accession>A0A0S3TAY7</accession>
<reference evidence="1 2" key="1">
    <citation type="journal article" date="2015" name="Sci. Rep.">
        <title>The power of single molecule real-time sequencing technology in the de novo assembly of a eukaryotic genome.</title>
        <authorList>
            <person name="Sakai H."/>
            <person name="Naito K."/>
            <person name="Ogiso-Tanaka E."/>
            <person name="Takahashi Y."/>
            <person name="Iseki K."/>
            <person name="Muto C."/>
            <person name="Satou K."/>
            <person name="Teruya K."/>
            <person name="Shiroma A."/>
            <person name="Shimoji M."/>
            <person name="Hirano T."/>
            <person name="Itoh T."/>
            <person name="Kaga A."/>
            <person name="Tomooka N."/>
        </authorList>
    </citation>
    <scope>NUCLEOTIDE SEQUENCE [LARGE SCALE GENOMIC DNA]</scope>
    <source>
        <strain evidence="2">cv. Shumari</strain>
    </source>
</reference>
<protein>
    <submittedName>
        <fullName evidence="1">Uncharacterized protein</fullName>
    </submittedName>
</protein>
<dbReference type="Proteomes" id="UP000291084">
    <property type="component" value="Chromosome 11"/>
</dbReference>
<name>A0A0S3TAY7_PHAAN</name>
<evidence type="ECO:0000313" key="1">
    <source>
        <dbReference type="EMBL" id="BAU02297.1"/>
    </source>
</evidence>
<dbReference type="AlphaFoldDB" id="A0A0S3TAY7"/>
<gene>
    <name evidence="1" type="primary">Vigan.11G179600</name>
    <name evidence="1" type="ORF">VIGAN_11179600</name>
</gene>
<evidence type="ECO:0000313" key="2">
    <source>
        <dbReference type="Proteomes" id="UP000291084"/>
    </source>
</evidence>
<organism evidence="1 2">
    <name type="scientific">Vigna angularis var. angularis</name>
    <dbReference type="NCBI Taxonomy" id="157739"/>
    <lineage>
        <taxon>Eukaryota</taxon>
        <taxon>Viridiplantae</taxon>
        <taxon>Streptophyta</taxon>
        <taxon>Embryophyta</taxon>
        <taxon>Tracheophyta</taxon>
        <taxon>Spermatophyta</taxon>
        <taxon>Magnoliopsida</taxon>
        <taxon>eudicotyledons</taxon>
        <taxon>Gunneridae</taxon>
        <taxon>Pentapetalae</taxon>
        <taxon>rosids</taxon>
        <taxon>fabids</taxon>
        <taxon>Fabales</taxon>
        <taxon>Fabaceae</taxon>
        <taxon>Papilionoideae</taxon>
        <taxon>50 kb inversion clade</taxon>
        <taxon>NPAAA clade</taxon>
        <taxon>indigoferoid/millettioid clade</taxon>
        <taxon>Phaseoleae</taxon>
        <taxon>Vigna</taxon>
    </lineage>
</organism>
<keyword evidence="2" id="KW-1185">Reference proteome</keyword>
<feature type="non-terminal residue" evidence="1">
    <location>
        <position position="77"/>
    </location>
</feature>
<proteinExistence type="predicted"/>
<dbReference type="EMBL" id="AP015044">
    <property type="protein sequence ID" value="BAU02297.1"/>
    <property type="molecule type" value="Genomic_DNA"/>
</dbReference>
<sequence length="77" mass="8262">MATLLPRKKGPFEGFPLLTGRNCGFFCRKRQTAVQSSNLEEGYLLFHAKAAASTTALAASFSVSAAYTIEETSSLLS</sequence>